<evidence type="ECO:0000313" key="1">
    <source>
        <dbReference type="EMBL" id="KAK9193798.1"/>
    </source>
</evidence>
<dbReference type="Proteomes" id="UP001428341">
    <property type="component" value="Unassembled WGS sequence"/>
</dbReference>
<comment type="caution">
    <text evidence="1">The sequence shown here is derived from an EMBL/GenBank/DDBJ whole genome shotgun (WGS) entry which is preliminary data.</text>
</comment>
<keyword evidence="2" id="KW-1185">Reference proteome</keyword>
<dbReference type="PANTHER" id="PTHR46398">
    <property type="entry name" value="ALPHA/BETA-HYDROLASES SUPERFAMILY PROTEIN"/>
    <property type="match status" value="1"/>
</dbReference>
<accession>A0AAP0QIP3</accession>
<reference evidence="1 2" key="1">
    <citation type="submission" date="2024-05" db="EMBL/GenBank/DDBJ databases">
        <title>Haplotype-resolved chromosome-level genome assembly of Huyou (Citrus changshanensis).</title>
        <authorList>
            <person name="Miao C."/>
            <person name="Chen W."/>
            <person name="Wu Y."/>
            <person name="Wang L."/>
            <person name="Zhao S."/>
            <person name="Grierson D."/>
            <person name="Xu C."/>
            <person name="Chen K."/>
        </authorList>
    </citation>
    <scope>NUCLEOTIDE SEQUENCE [LARGE SCALE GENOMIC DNA]</scope>
    <source>
        <strain evidence="1">01-14</strain>
        <tissue evidence="1">Leaf</tissue>
    </source>
</reference>
<dbReference type="PANTHER" id="PTHR46398:SF5">
    <property type="entry name" value="ALPHA_BETA-HYDROLASES SUPERFAMILY PROTEIN"/>
    <property type="match status" value="1"/>
</dbReference>
<dbReference type="AlphaFoldDB" id="A0AAP0QIP3"/>
<dbReference type="EMBL" id="JBCGBO010000006">
    <property type="protein sequence ID" value="KAK9193798.1"/>
    <property type="molecule type" value="Genomic_DNA"/>
</dbReference>
<proteinExistence type="predicted"/>
<protein>
    <submittedName>
        <fullName evidence="1">Uncharacterized protein</fullName>
    </submittedName>
</protein>
<sequence>MTEILSAGVQSTCWPFEGDQITNCKSTCVEWCDGLEISEVTRIEVEKLASWRKGDKRKFGKAGKLNKYTARKAIHGPNASEFCYLPRVKSQNLDKLGNIERNKIRCFAIAPTKCMSLNLAVRYEWIVNGCERKGKTEEKEKAMVLP</sequence>
<dbReference type="Gene3D" id="3.40.50.2000">
    <property type="entry name" value="Glycogen Phosphorylase B"/>
    <property type="match status" value="1"/>
</dbReference>
<organism evidence="1 2">
    <name type="scientific">Citrus x changshan-huyou</name>
    <dbReference type="NCBI Taxonomy" id="2935761"/>
    <lineage>
        <taxon>Eukaryota</taxon>
        <taxon>Viridiplantae</taxon>
        <taxon>Streptophyta</taxon>
        <taxon>Embryophyta</taxon>
        <taxon>Tracheophyta</taxon>
        <taxon>Spermatophyta</taxon>
        <taxon>Magnoliopsida</taxon>
        <taxon>eudicotyledons</taxon>
        <taxon>Gunneridae</taxon>
        <taxon>Pentapetalae</taxon>
        <taxon>rosids</taxon>
        <taxon>malvids</taxon>
        <taxon>Sapindales</taxon>
        <taxon>Rutaceae</taxon>
        <taxon>Aurantioideae</taxon>
        <taxon>Citrus</taxon>
    </lineage>
</organism>
<name>A0AAP0QIP3_9ROSI</name>
<evidence type="ECO:0000313" key="2">
    <source>
        <dbReference type="Proteomes" id="UP001428341"/>
    </source>
</evidence>
<gene>
    <name evidence="1" type="ORF">WN944_004497</name>
</gene>